<dbReference type="AlphaFoldDB" id="A0AAN7WHD0"/>
<gene>
    <name evidence="2" type="ORF">LTR97_000462</name>
</gene>
<evidence type="ECO:0000313" key="2">
    <source>
        <dbReference type="EMBL" id="KAK5707923.1"/>
    </source>
</evidence>
<proteinExistence type="predicted"/>
<accession>A0AAN7WHD0</accession>
<comment type="caution">
    <text evidence="2">The sequence shown here is derived from an EMBL/GenBank/DDBJ whole genome shotgun (WGS) entry which is preliminary data.</text>
</comment>
<evidence type="ECO:0000313" key="3">
    <source>
        <dbReference type="Proteomes" id="UP001310594"/>
    </source>
</evidence>
<dbReference type="Proteomes" id="UP001310594">
    <property type="component" value="Unassembled WGS sequence"/>
</dbReference>
<feature type="region of interest" description="Disordered" evidence="1">
    <location>
        <begin position="1"/>
        <end position="24"/>
    </location>
</feature>
<feature type="region of interest" description="Disordered" evidence="1">
    <location>
        <begin position="177"/>
        <end position="225"/>
    </location>
</feature>
<feature type="compositionally biased region" description="Basic residues" evidence="1">
    <location>
        <begin position="178"/>
        <end position="190"/>
    </location>
</feature>
<name>A0AAN7WHD0_9PEZI</name>
<feature type="compositionally biased region" description="Basic and acidic residues" evidence="1">
    <location>
        <begin position="216"/>
        <end position="225"/>
    </location>
</feature>
<reference evidence="2" key="1">
    <citation type="submission" date="2023-08" db="EMBL/GenBank/DDBJ databases">
        <title>Black Yeasts Isolated from many extreme environments.</title>
        <authorList>
            <person name="Coleine C."/>
            <person name="Stajich J.E."/>
            <person name="Selbmann L."/>
        </authorList>
    </citation>
    <scope>NUCLEOTIDE SEQUENCE</scope>
    <source>
        <strain evidence="2">CCFEE 5810</strain>
    </source>
</reference>
<protein>
    <submittedName>
        <fullName evidence="2">Uncharacterized protein</fullName>
    </submittedName>
</protein>
<evidence type="ECO:0000256" key="1">
    <source>
        <dbReference type="SAM" id="MobiDB-lite"/>
    </source>
</evidence>
<organism evidence="2 3">
    <name type="scientific">Elasticomyces elasticus</name>
    <dbReference type="NCBI Taxonomy" id="574655"/>
    <lineage>
        <taxon>Eukaryota</taxon>
        <taxon>Fungi</taxon>
        <taxon>Dikarya</taxon>
        <taxon>Ascomycota</taxon>
        <taxon>Pezizomycotina</taxon>
        <taxon>Dothideomycetes</taxon>
        <taxon>Dothideomycetidae</taxon>
        <taxon>Mycosphaerellales</taxon>
        <taxon>Teratosphaeriaceae</taxon>
        <taxon>Elasticomyces</taxon>
    </lineage>
</organism>
<dbReference type="EMBL" id="JAVRQU010000001">
    <property type="protein sequence ID" value="KAK5707923.1"/>
    <property type="molecule type" value="Genomic_DNA"/>
</dbReference>
<sequence>MAAPLRPQHPRAPTWPPSTTPVTSDDLAAAKSKASLLCATTNTEPANKQFFDADDEDHPEDHFLSAYEYDDWANSDDDDDEEEIEWDAGIIDFALFDDDRRQAEEKHEQLGHRWRGFMSNQHLRDDLDVEELDGQPAARVPSYLTITLTPPSPKERMVTEDDDLPLFFDALKLNSRAPQRHQRPGLRHARTMSGKLHSWRRPSWRIHSVGEEPDAEREAEMDMAG</sequence>